<dbReference type="Proteomes" id="UP001243717">
    <property type="component" value="Unassembled WGS sequence"/>
</dbReference>
<proteinExistence type="predicted"/>
<feature type="transmembrane region" description="Helical" evidence="1">
    <location>
        <begin position="259"/>
        <end position="276"/>
    </location>
</feature>
<reference evidence="3 4" key="1">
    <citation type="submission" date="2023-04" db="EMBL/GenBank/DDBJ databases">
        <title>A novel bacteria isolated from coastal sediment.</title>
        <authorList>
            <person name="Liu X.-J."/>
            <person name="Du Z.-J."/>
        </authorList>
    </citation>
    <scope>NUCLEOTIDE SEQUENCE [LARGE SCALE GENOMIC DNA]</scope>
    <source>
        <strain evidence="3 4">SDUM461004</strain>
    </source>
</reference>
<evidence type="ECO:0000256" key="1">
    <source>
        <dbReference type="SAM" id="Phobius"/>
    </source>
</evidence>
<keyword evidence="1" id="KW-0472">Membrane</keyword>
<comment type="caution">
    <text evidence="3">The sequence shown here is derived from an EMBL/GenBank/DDBJ whole genome shotgun (WGS) entry which is preliminary data.</text>
</comment>
<dbReference type="EMBL" id="JARXIC010000028">
    <property type="protein sequence ID" value="MDQ8195623.1"/>
    <property type="molecule type" value="Genomic_DNA"/>
</dbReference>
<gene>
    <name evidence="3" type="ORF">QEH59_14410</name>
</gene>
<keyword evidence="2" id="KW-0732">Signal</keyword>
<accession>A0ABU1APV6</accession>
<feature type="chain" id="PRO_5045252431" description="PEP-CTERM sorting domain-containing protein" evidence="2">
    <location>
        <begin position="22"/>
        <end position="280"/>
    </location>
</feature>
<sequence length="280" mass="28718">MKKEILFIASYTLFSASIVTAADIAHGSSLRLSDEQNLAGSVIIDLTAGSASASGTYVNSSTVGPITLGDGTVSEYKFFNGDGVTTTASGSANVYASAGSSISTPTFPANTVSSSTLAQVDLTLPDGTTNFATNTGIRASDLSGTINTAGYNSGTIYFIFATASDYAQVQLGDSNQEVVGGFLGAEDTGDAFDTTGTSYDFSGTSLGVSGTAITSFTFDNVADSFADATFDFRFINTDLDGSRARAFGIILDGVAIPESSSYSLIVSAFALGAVLLRRRK</sequence>
<evidence type="ECO:0000256" key="2">
    <source>
        <dbReference type="SAM" id="SignalP"/>
    </source>
</evidence>
<organism evidence="3 4">
    <name type="scientific">Thalassobacterium sedimentorum</name>
    <dbReference type="NCBI Taxonomy" id="3041258"/>
    <lineage>
        <taxon>Bacteria</taxon>
        <taxon>Pseudomonadati</taxon>
        <taxon>Verrucomicrobiota</taxon>
        <taxon>Opitutia</taxon>
        <taxon>Puniceicoccales</taxon>
        <taxon>Coraliomargaritaceae</taxon>
        <taxon>Thalassobacterium</taxon>
    </lineage>
</organism>
<dbReference type="RefSeq" id="WP_308986073.1">
    <property type="nucleotide sequence ID" value="NZ_JARXIC010000028.1"/>
</dbReference>
<protein>
    <recommendedName>
        <fullName evidence="5">PEP-CTERM sorting domain-containing protein</fullName>
    </recommendedName>
</protein>
<name>A0ABU1APV6_9BACT</name>
<evidence type="ECO:0000313" key="4">
    <source>
        <dbReference type="Proteomes" id="UP001243717"/>
    </source>
</evidence>
<keyword evidence="1" id="KW-1133">Transmembrane helix</keyword>
<evidence type="ECO:0000313" key="3">
    <source>
        <dbReference type="EMBL" id="MDQ8195623.1"/>
    </source>
</evidence>
<keyword evidence="1" id="KW-0812">Transmembrane</keyword>
<keyword evidence="4" id="KW-1185">Reference proteome</keyword>
<feature type="signal peptide" evidence="2">
    <location>
        <begin position="1"/>
        <end position="21"/>
    </location>
</feature>
<evidence type="ECO:0008006" key="5">
    <source>
        <dbReference type="Google" id="ProtNLM"/>
    </source>
</evidence>